<sequence length="141" mass="15593">MKHQTGRAILVKFGLTIISEKNNVQQLPKAMRETITVPHLPRNGHPIHTQRRRLARARALAADAARFPDQAAFGVIDKTTLRILGGSNITGHFIVWLPKHMGSLVGGLRNLKETAHEAARGLIDHVTPVAPATPHIEYRDQ</sequence>
<name>A0A9D4Q0N9_RHISA</name>
<evidence type="ECO:0000313" key="1">
    <source>
        <dbReference type="EMBL" id="KAH7957858.1"/>
    </source>
</evidence>
<reference evidence="1" key="2">
    <citation type="submission" date="2021-09" db="EMBL/GenBank/DDBJ databases">
        <authorList>
            <person name="Jia N."/>
            <person name="Wang J."/>
            <person name="Shi W."/>
            <person name="Du L."/>
            <person name="Sun Y."/>
            <person name="Zhan W."/>
            <person name="Jiang J."/>
            <person name="Wang Q."/>
            <person name="Zhang B."/>
            <person name="Ji P."/>
            <person name="Sakyi L.B."/>
            <person name="Cui X."/>
            <person name="Yuan T."/>
            <person name="Jiang B."/>
            <person name="Yang W."/>
            <person name="Lam T.T.-Y."/>
            <person name="Chang Q."/>
            <person name="Ding S."/>
            <person name="Wang X."/>
            <person name="Zhu J."/>
            <person name="Ruan X."/>
            <person name="Zhao L."/>
            <person name="Wei J."/>
            <person name="Que T."/>
            <person name="Du C."/>
            <person name="Cheng J."/>
            <person name="Dai P."/>
            <person name="Han X."/>
            <person name="Huang E."/>
            <person name="Gao Y."/>
            <person name="Liu J."/>
            <person name="Shao H."/>
            <person name="Ye R."/>
            <person name="Li L."/>
            <person name="Wei W."/>
            <person name="Wang X."/>
            <person name="Wang C."/>
            <person name="Huo Q."/>
            <person name="Li W."/>
            <person name="Guo W."/>
            <person name="Chen H."/>
            <person name="Chen S."/>
            <person name="Zhou L."/>
            <person name="Zhou L."/>
            <person name="Ni X."/>
            <person name="Tian J."/>
            <person name="Zhou Y."/>
            <person name="Sheng Y."/>
            <person name="Liu T."/>
            <person name="Pan Y."/>
            <person name="Xia L."/>
            <person name="Li J."/>
            <person name="Zhao F."/>
            <person name="Cao W."/>
        </authorList>
    </citation>
    <scope>NUCLEOTIDE SEQUENCE</scope>
    <source>
        <strain evidence="1">Rsan-2018</strain>
        <tissue evidence="1">Larvae</tissue>
    </source>
</reference>
<comment type="caution">
    <text evidence="1">The sequence shown here is derived from an EMBL/GenBank/DDBJ whole genome shotgun (WGS) entry which is preliminary data.</text>
</comment>
<reference evidence="1" key="1">
    <citation type="journal article" date="2020" name="Cell">
        <title>Large-Scale Comparative Analyses of Tick Genomes Elucidate Their Genetic Diversity and Vector Capacities.</title>
        <authorList>
            <consortium name="Tick Genome and Microbiome Consortium (TIGMIC)"/>
            <person name="Jia N."/>
            <person name="Wang J."/>
            <person name="Shi W."/>
            <person name="Du L."/>
            <person name="Sun Y."/>
            <person name="Zhan W."/>
            <person name="Jiang J.F."/>
            <person name="Wang Q."/>
            <person name="Zhang B."/>
            <person name="Ji P."/>
            <person name="Bell-Sakyi L."/>
            <person name="Cui X.M."/>
            <person name="Yuan T.T."/>
            <person name="Jiang B.G."/>
            <person name="Yang W.F."/>
            <person name="Lam T.T."/>
            <person name="Chang Q.C."/>
            <person name="Ding S.J."/>
            <person name="Wang X.J."/>
            <person name="Zhu J.G."/>
            <person name="Ruan X.D."/>
            <person name="Zhao L."/>
            <person name="Wei J.T."/>
            <person name="Ye R.Z."/>
            <person name="Que T.C."/>
            <person name="Du C.H."/>
            <person name="Zhou Y.H."/>
            <person name="Cheng J.X."/>
            <person name="Dai P.F."/>
            <person name="Guo W.B."/>
            <person name="Han X.H."/>
            <person name="Huang E.J."/>
            <person name="Li L.F."/>
            <person name="Wei W."/>
            <person name="Gao Y.C."/>
            <person name="Liu J.Z."/>
            <person name="Shao H.Z."/>
            <person name="Wang X."/>
            <person name="Wang C.C."/>
            <person name="Yang T.C."/>
            <person name="Huo Q.B."/>
            <person name="Li W."/>
            <person name="Chen H.Y."/>
            <person name="Chen S.E."/>
            <person name="Zhou L.G."/>
            <person name="Ni X.B."/>
            <person name="Tian J.H."/>
            <person name="Sheng Y."/>
            <person name="Liu T."/>
            <person name="Pan Y.S."/>
            <person name="Xia L.Y."/>
            <person name="Li J."/>
            <person name="Zhao F."/>
            <person name="Cao W.C."/>
        </authorList>
    </citation>
    <scope>NUCLEOTIDE SEQUENCE</scope>
    <source>
        <strain evidence="1">Rsan-2018</strain>
    </source>
</reference>
<evidence type="ECO:0000313" key="2">
    <source>
        <dbReference type="Proteomes" id="UP000821837"/>
    </source>
</evidence>
<organism evidence="1 2">
    <name type="scientific">Rhipicephalus sanguineus</name>
    <name type="common">Brown dog tick</name>
    <name type="synonym">Ixodes sanguineus</name>
    <dbReference type="NCBI Taxonomy" id="34632"/>
    <lineage>
        <taxon>Eukaryota</taxon>
        <taxon>Metazoa</taxon>
        <taxon>Ecdysozoa</taxon>
        <taxon>Arthropoda</taxon>
        <taxon>Chelicerata</taxon>
        <taxon>Arachnida</taxon>
        <taxon>Acari</taxon>
        <taxon>Parasitiformes</taxon>
        <taxon>Ixodida</taxon>
        <taxon>Ixodoidea</taxon>
        <taxon>Ixodidae</taxon>
        <taxon>Rhipicephalinae</taxon>
        <taxon>Rhipicephalus</taxon>
        <taxon>Rhipicephalus</taxon>
    </lineage>
</organism>
<keyword evidence="2" id="KW-1185">Reference proteome</keyword>
<dbReference type="Proteomes" id="UP000821837">
    <property type="component" value="Unassembled WGS sequence"/>
</dbReference>
<gene>
    <name evidence="1" type="ORF">HPB52_023258</name>
</gene>
<dbReference type="EMBL" id="JABSTV010001250">
    <property type="protein sequence ID" value="KAH7957858.1"/>
    <property type="molecule type" value="Genomic_DNA"/>
</dbReference>
<proteinExistence type="predicted"/>
<protein>
    <submittedName>
        <fullName evidence="1">Uncharacterized protein</fullName>
    </submittedName>
</protein>
<accession>A0A9D4Q0N9</accession>
<dbReference type="AlphaFoldDB" id="A0A9D4Q0N9"/>